<dbReference type="Gene3D" id="3.40.50.1820">
    <property type="entry name" value="alpha/beta hydrolase"/>
    <property type="match status" value="1"/>
</dbReference>
<keyword evidence="2" id="KW-1185">Reference proteome</keyword>
<evidence type="ECO:0000313" key="2">
    <source>
        <dbReference type="Proteomes" id="UP000094053"/>
    </source>
</evidence>
<dbReference type="OrthoDB" id="3483116at2"/>
<dbReference type="Proteomes" id="UP000094053">
    <property type="component" value="Unassembled WGS sequence"/>
</dbReference>
<proteinExistence type="predicted"/>
<name>A0A1E3RI09_MYCFV</name>
<dbReference type="InterPro" id="IPR029058">
    <property type="entry name" value="AB_hydrolase_fold"/>
</dbReference>
<sequence>MKVVFLHGIGDGDPNRVWLGALNAALESAGHPPIDDSQVVAPRYDSLLTIDGISAKMPDVTYKVKNDDRSRREFERRQAAVYRRLQDEPDAVPFGFNSVPKPWMNAAHAFGVDNLSAMDLPQVRRYVTSEGLRGAILRYILDQIPTKGEILLIGHSLGSVIAIDLLDHLPANLQVRRFITIGSPANSEALHRGSERLLKKFPYATVLDWTNFFSARDIVTMGRGLTSVFPGAQDCAVNITGLDQHGADRYLSHPAVSGLIANTLYPSKEAVVASRALATRLTDDQLFTLIKLRFASCVAKNIKDTDRAQRYEDALNVIRDDLAAQLDQLAASGQPLPVELQAVVQGQAPDLPNRLELREAVVTLTTLTATNFVEPYEIDTGEAPKAALKAMVINLGFQPGVATHIAEALTEVDDLLKRTGGIPWGRIGVAAAGLALIAAGPIGLAMAAPATAFGGAAITGGLAALGPGGMMGGIATVGALAAGGAGVVTGAALGGSSAEIFALNVTQLTLRVSAEYALKRLNAPTEAELWPQLVSLETQISAELNRLNAFSDSKTPRIHQLKAAQDAVTKLLAFVVEKEIGGSIAIAPAQ</sequence>
<protein>
    <submittedName>
        <fullName evidence="1">Uncharacterized protein</fullName>
    </submittedName>
</protein>
<evidence type="ECO:0000313" key="1">
    <source>
        <dbReference type="EMBL" id="ODQ89494.1"/>
    </source>
</evidence>
<gene>
    <name evidence="1" type="ORF">BHQ18_13775</name>
</gene>
<comment type="caution">
    <text evidence="1">The sequence shown here is derived from an EMBL/GenBank/DDBJ whole genome shotgun (WGS) entry which is preliminary data.</text>
</comment>
<dbReference type="STRING" id="1776.BHQ18_13775"/>
<dbReference type="EMBL" id="MIHA01000009">
    <property type="protein sequence ID" value="ODQ89494.1"/>
    <property type="molecule type" value="Genomic_DNA"/>
</dbReference>
<reference evidence="2" key="1">
    <citation type="submission" date="2016-09" db="EMBL/GenBank/DDBJ databases">
        <authorList>
            <person name="Greninger A.L."/>
            <person name="Jerome K.R."/>
            <person name="Mcnair B."/>
            <person name="Wallis C."/>
            <person name="Fang F."/>
        </authorList>
    </citation>
    <scope>NUCLEOTIDE SEQUENCE [LARGE SCALE GENOMIC DNA]</scope>
    <source>
        <strain evidence="2">M6</strain>
    </source>
</reference>
<dbReference type="SUPFAM" id="SSF53474">
    <property type="entry name" value="alpha/beta-Hydrolases"/>
    <property type="match status" value="1"/>
</dbReference>
<dbReference type="RefSeq" id="WP_069414188.1">
    <property type="nucleotide sequence ID" value="NZ_JACKUL010000026.1"/>
</dbReference>
<dbReference type="AlphaFoldDB" id="A0A1E3RI09"/>
<accession>A0A1E3RI09</accession>
<organism evidence="1 2">
    <name type="scientific">Mycolicibacterium flavescens</name>
    <name type="common">Mycobacterium flavescens</name>
    <dbReference type="NCBI Taxonomy" id="1776"/>
    <lineage>
        <taxon>Bacteria</taxon>
        <taxon>Bacillati</taxon>
        <taxon>Actinomycetota</taxon>
        <taxon>Actinomycetes</taxon>
        <taxon>Mycobacteriales</taxon>
        <taxon>Mycobacteriaceae</taxon>
        <taxon>Mycolicibacterium</taxon>
    </lineage>
</organism>